<sequence>MLELIQDARGREPNCALYLYYIPRQSLYYIADYHLKVKMPDGSWKEHLRYIDCFNPSNTYARSLDMFKVDRWQVLTASEAREFYETGNLPL</sequence>
<dbReference type="KEGG" id="vg:26637514"/>
<evidence type="ECO:0000313" key="1">
    <source>
        <dbReference type="EMBL" id="ALH47092.1"/>
    </source>
</evidence>
<dbReference type="GeneID" id="26637514"/>
<dbReference type="RefSeq" id="YP_009210967.1">
    <property type="nucleotide sequence ID" value="NC_028935.2"/>
</dbReference>
<dbReference type="Proteomes" id="UP000202045">
    <property type="component" value="Segment"/>
</dbReference>
<accession>A0A0N9RV12</accession>
<protein>
    <submittedName>
        <fullName evidence="1">Uncharacterized protein</fullName>
    </submittedName>
</protein>
<name>A0A0N9RV12_9CAUD</name>
<proteinExistence type="predicted"/>
<reference evidence="1 2" key="1">
    <citation type="journal article" date="2017" name="MBio">
        <title>Novel 'Superspreader' Bacteriophages Promote Horizontal Gene Transfer by Transformation.</title>
        <authorList>
            <person name="Keen E.C."/>
            <person name="Bliskovsky V.V."/>
            <person name="Malagon F."/>
            <person name="Baker J.D."/>
            <person name="Prince J.S."/>
            <person name="Klaus J.S."/>
            <person name="Adhya S.L."/>
        </authorList>
    </citation>
    <scope>NUCLEOTIDE SEQUENCE [LARGE SCALE GENOMIC DNA]</scope>
</reference>
<keyword evidence="2" id="KW-1185">Reference proteome</keyword>
<evidence type="ECO:0000313" key="2">
    <source>
        <dbReference type="Proteomes" id="UP000202045"/>
    </source>
</evidence>
<dbReference type="OrthoDB" id="18301at10239"/>
<dbReference type="EMBL" id="KT454806">
    <property type="protein sequence ID" value="ALH47092.1"/>
    <property type="molecule type" value="Genomic_DNA"/>
</dbReference>
<organism evidence="1 2">
    <name type="scientific">Escherichia phage SUSP2</name>
    <dbReference type="NCBI Taxonomy" id="1718669"/>
    <lineage>
        <taxon>Viruses</taxon>
        <taxon>Duplodnaviria</taxon>
        <taxon>Heunggongvirae</taxon>
        <taxon>Uroviricota</taxon>
        <taxon>Caudoviricetes</taxon>
        <taxon>Andersonviridae</taxon>
        <taxon>Ounavirinae</taxon>
        <taxon>Mooglevirus</taxon>
        <taxon>Mooglevirus susp2</taxon>
        <taxon>Suspvirus SUSP2</taxon>
    </lineage>
</organism>